<organism evidence="5 6">
    <name type="scientific">Corynebacterium parakroppenstedtii</name>
    <dbReference type="NCBI Taxonomy" id="2828363"/>
    <lineage>
        <taxon>Bacteria</taxon>
        <taxon>Bacillati</taxon>
        <taxon>Actinomycetota</taxon>
        <taxon>Actinomycetes</taxon>
        <taxon>Mycobacteriales</taxon>
        <taxon>Corynebacteriaceae</taxon>
        <taxon>Corynebacterium</taxon>
    </lineage>
</organism>
<dbReference type="PRINTS" id="PR00455">
    <property type="entry name" value="HTHTETR"/>
</dbReference>
<dbReference type="InterPro" id="IPR009057">
    <property type="entry name" value="Homeodomain-like_sf"/>
</dbReference>
<evidence type="ECO:0000256" key="1">
    <source>
        <dbReference type="ARBA" id="ARBA00023125"/>
    </source>
</evidence>
<evidence type="ECO:0000259" key="4">
    <source>
        <dbReference type="PROSITE" id="PS50977"/>
    </source>
</evidence>
<dbReference type="InterPro" id="IPR001647">
    <property type="entry name" value="HTH_TetR"/>
</dbReference>
<dbReference type="Proteomes" id="UP001200604">
    <property type="component" value="Unassembled WGS sequence"/>
</dbReference>
<keyword evidence="1 2" id="KW-0238">DNA-binding</keyword>
<dbReference type="SUPFAM" id="SSF46689">
    <property type="entry name" value="Homeodomain-like"/>
    <property type="match status" value="1"/>
</dbReference>
<feature type="region of interest" description="Disordered" evidence="3">
    <location>
        <begin position="73"/>
        <end position="98"/>
    </location>
</feature>
<dbReference type="InterPro" id="IPR023772">
    <property type="entry name" value="DNA-bd_HTH_TetR-type_CS"/>
</dbReference>
<evidence type="ECO:0000313" key="5">
    <source>
        <dbReference type="EMBL" id="MCF6773684.1"/>
    </source>
</evidence>
<feature type="region of interest" description="Disordered" evidence="3">
    <location>
        <begin position="199"/>
        <end position="220"/>
    </location>
</feature>
<evidence type="ECO:0000313" key="6">
    <source>
        <dbReference type="Proteomes" id="UP001200604"/>
    </source>
</evidence>
<gene>
    <name evidence="5" type="ORF">L3H44_04570</name>
</gene>
<feature type="DNA-binding region" description="H-T-H motif" evidence="2">
    <location>
        <begin position="25"/>
        <end position="44"/>
    </location>
</feature>
<comment type="caution">
    <text evidence="5">The sequence shown here is derived from an EMBL/GenBank/DDBJ whole genome shotgun (WGS) entry which is preliminary data.</text>
</comment>
<dbReference type="Pfam" id="PF00440">
    <property type="entry name" value="TetR_N"/>
    <property type="match status" value="1"/>
</dbReference>
<dbReference type="PROSITE" id="PS01081">
    <property type="entry name" value="HTH_TETR_1"/>
    <property type="match status" value="1"/>
</dbReference>
<proteinExistence type="predicted"/>
<evidence type="ECO:0000256" key="2">
    <source>
        <dbReference type="PROSITE-ProRule" id="PRU00335"/>
    </source>
</evidence>
<dbReference type="RefSeq" id="WP_052722314.1">
    <property type="nucleotide sequence ID" value="NZ_JAGSNY010000003.1"/>
</dbReference>
<protein>
    <submittedName>
        <fullName evidence="5">TetR/AcrR family transcriptional regulator</fullName>
    </submittedName>
</protein>
<feature type="compositionally biased region" description="Basic and acidic residues" evidence="3">
    <location>
        <begin position="73"/>
        <end position="83"/>
    </location>
</feature>
<sequence length="275" mass="29651">MQLTTTAIITSALNILHEYGLGDLTIRRLARTLDVAPAALYWHFPNKQALLGGVADELLSPLDDLKERLLKSVDDDEGSHDSELSPISDDVPATTSQPPHPQWYRHAYIFCAGFYRQCICCRDAADLISAALPAGMVTNDPIAALSQILRSSLPDDDENAILDGSTTLISFILGLAIREQTAAEASKIVASSVFTADDDHDGNNDASSQTDDDVSYSASSHPRASEWDELLTRSTANIGAWRALLSASANAGLRIILDGIAQSHAGKSWFVHPPR</sequence>
<dbReference type="Gene3D" id="1.10.357.10">
    <property type="entry name" value="Tetracycline Repressor, domain 2"/>
    <property type="match status" value="1"/>
</dbReference>
<feature type="domain" description="HTH tetR-type" evidence="4">
    <location>
        <begin position="2"/>
        <end position="62"/>
    </location>
</feature>
<accession>A0ABS9HIM5</accession>
<dbReference type="PROSITE" id="PS50977">
    <property type="entry name" value="HTH_TETR_2"/>
    <property type="match status" value="1"/>
</dbReference>
<dbReference type="EMBL" id="JAKJKU010000002">
    <property type="protein sequence ID" value="MCF6773684.1"/>
    <property type="molecule type" value="Genomic_DNA"/>
</dbReference>
<reference evidence="5 6" key="1">
    <citation type="submission" date="2022-01" db="EMBL/GenBank/DDBJ databases">
        <title>Identification and Characterization of Corynebacterium sp.</title>
        <authorList>
            <person name="Luo Q."/>
            <person name="Qu P."/>
            <person name="Chen Q."/>
        </authorList>
    </citation>
    <scope>NUCLEOTIDE SEQUENCE [LARGE SCALE GENOMIC DNA]</scope>
    <source>
        <strain evidence="5 6">MC-12</strain>
    </source>
</reference>
<name>A0ABS9HIM5_9CORY</name>
<evidence type="ECO:0000256" key="3">
    <source>
        <dbReference type="SAM" id="MobiDB-lite"/>
    </source>
</evidence>
<keyword evidence="6" id="KW-1185">Reference proteome</keyword>
<dbReference type="Gene3D" id="1.10.10.60">
    <property type="entry name" value="Homeodomain-like"/>
    <property type="match status" value="1"/>
</dbReference>